<comment type="similarity">
    <text evidence="1">Belongs to the disease resistance NB-LRR family.</text>
</comment>
<dbReference type="InterPro" id="IPR041118">
    <property type="entry name" value="Rx_N"/>
</dbReference>
<dbReference type="InterPro" id="IPR038005">
    <property type="entry name" value="RX-like_CC"/>
</dbReference>
<evidence type="ECO:0000256" key="7">
    <source>
        <dbReference type="SAM" id="Coils"/>
    </source>
</evidence>
<keyword evidence="4" id="KW-0547">Nucleotide-binding</keyword>
<protein>
    <recommendedName>
        <fullName evidence="14">AAA+ ATPase domain-containing protein</fullName>
    </recommendedName>
</protein>
<dbReference type="Gene3D" id="1.10.10.10">
    <property type="entry name" value="Winged helix-like DNA-binding domain superfamily/Winged helix DNA-binding domain"/>
    <property type="match status" value="1"/>
</dbReference>
<feature type="domain" description="Disease resistance protein winged helix" evidence="10">
    <location>
        <begin position="427"/>
        <end position="497"/>
    </location>
</feature>
<dbReference type="Pfam" id="PF23559">
    <property type="entry name" value="WHD_DRP"/>
    <property type="match status" value="1"/>
</dbReference>
<dbReference type="Gramene" id="TraesCS6D02G012700.1">
    <property type="protein sequence ID" value="TraesCS6D02G012700.1"/>
    <property type="gene ID" value="TraesCS6D02G012700"/>
</dbReference>
<evidence type="ECO:0000256" key="1">
    <source>
        <dbReference type="ARBA" id="ARBA00008894"/>
    </source>
</evidence>
<dbReference type="InterPro" id="IPR032675">
    <property type="entry name" value="LRR_dom_sf"/>
</dbReference>
<evidence type="ECO:0000259" key="10">
    <source>
        <dbReference type="Pfam" id="PF23559"/>
    </source>
</evidence>
<evidence type="ECO:0000259" key="8">
    <source>
        <dbReference type="Pfam" id="PF00931"/>
    </source>
</evidence>
<dbReference type="InterPro" id="IPR027417">
    <property type="entry name" value="P-loop_NTPase"/>
</dbReference>
<dbReference type="InterPro" id="IPR042197">
    <property type="entry name" value="Apaf_helical"/>
</dbReference>
<dbReference type="Gramene" id="TraesCS6D03G0026800.1">
    <property type="protein sequence ID" value="TraesCS6D03G0026800.1.CDS"/>
    <property type="gene ID" value="TraesCS6D03G0026800"/>
</dbReference>
<gene>
    <name evidence="12" type="primary">LOC123142941</name>
</gene>
<dbReference type="AlphaFoldDB" id="A0A3B6QB65"/>
<dbReference type="FunFam" id="3.40.50.300:FF:001091">
    <property type="entry name" value="Probable disease resistance protein At1g61300"/>
    <property type="match status" value="1"/>
</dbReference>
<dbReference type="PANTHER" id="PTHR23155">
    <property type="entry name" value="DISEASE RESISTANCE PROTEIN RP"/>
    <property type="match status" value="1"/>
</dbReference>
<dbReference type="InterPro" id="IPR044974">
    <property type="entry name" value="Disease_R_plants"/>
</dbReference>
<dbReference type="Gene3D" id="1.20.5.4130">
    <property type="match status" value="1"/>
</dbReference>
<accession>A0A3B6QB65</accession>
<dbReference type="Gramene" id="TraesCAD_scaffold_035000_01G000200.1">
    <property type="protein sequence ID" value="TraesCAD_scaffold_035000_01G000200.1"/>
    <property type="gene ID" value="TraesCAD_scaffold_035000_01G000200"/>
</dbReference>
<sequence>MEFATGALGTLLPKLGELLLDEYNLQKGLKKRIKDLMDELLVIQAALLKVSDVPLDQLDPLVKIWANDVRELSFAIEDSLDSFMVRVEGLEPTKPHTFFGFIKKACKKVTKLKIRREIANDIKDVKIQVKEVKERFDRYKDVISDASVATKVDPRLLTLYNKVSNLVGIDEAVDELTKRLYKSDDVAQQNLKTISVVGFGGLGKTTLVKATYDNLKKEFDCGGFVIVGRNPDMKKVLRDILHELDKQKNITESKMDERQLIDQLQEFLANKRYLIVIDDIWDVSTWEIIKCALVDSNSGSRVITTTRIHEVAKKVGGVYNIKPLSDDNSKKLFHSRIFGDEGTSLDDHSDEISDNFFRKCGGVPLAIITLASLLVSKPRDVWCKVFDSIGFGQEDNEAIQNTRQILSFSYYDLPYHLKTCLLHLSGYPEDFFIHKNRVIWKWVAEGFIPMDQKISAFELGQSYYNDLINRSMIQSVEPDIMATIDGCRVHDIVLDLIRTLSSELNFVTTQDNVQLNRCSTSTSSSARRLAIHSGSVEHMDMGHVRSFNAISFVDPVLPPLMSFKVLRVLVLENCDFSVGGCHLEQLGKLVQLRYLGLMGTPVTELPRDLGYQLKFLQTLNMEDTGIKELPSSVDELSKLMCLCASKGTIMMGRIGKLTSLEELTLFHADKSLDFTTGLGELTQLRVLGIRFDEMEESTYMALVKSIYNLQRLQSLEISNDGVDFEVYGWEEWAPPSELRLFALRGMEIPRRPSWMNSSCVRHLSYLWIEVQELEALDLQIIGRMSSLRFLYLSNSVVDWLSYTVSSHEFQNLTYLRTDLEIVCGEGALPMVEDLRCFTRAGNDVGLAGNMPFLKEACYDLNCCDSSGKEVDGAEAALRQAAETHPNRPKLKICRFLEEYMCDDSDDENDSGSEGVSSADEKVYVCTLQHILISHLITHIQDMSLPAYFPLTYPCLLFPNYSLTRMKMANPSRNFRVPTKRYTYSWQLTLTTCLLPLHGYIHVLCTSLRT</sequence>
<dbReference type="SUPFAM" id="SSF52540">
    <property type="entry name" value="P-loop containing nucleoside triphosphate hydrolases"/>
    <property type="match status" value="1"/>
</dbReference>
<dbReference type="Gramene" id="TraesROB_scaffold_032791_01G000200.1">
    <property type="protein sequence ID" value="TraesROB_scaffold_032791_01G000200.1"/>
    <property type="gene ID" value="TraesROB_scaffold_032791_01G000200"/>
</dbReference>
<evidence type="ECO:0000259" key="11">
    <source>
        <dbReference type="Pfam" id="PF23598"/>
    </source>
</evidence>
<keyword evidence="13" id="KW-1185">Reference proteome</keyword>
<reference evidence="12" key="1">
    <citation type="submission" date="2018-08" db="EMBL/GenBank/DDBJ databases">
        <authorList>
            <person name="Rossello M."/>
        </authorList>
    </citation>
    <scope>NUCLEOTIDE SEQUENCE [LARGE SCALE GENOMIC DNA]</scope>
    <source>
        <strain evidence="12">cv. Chinese Spring</strain>
    </source>
</reference>
<dbReference type="InterPro" id="IPR058922">
    <property type="entry name" value="WHD_DRP"/>
</dbReference>
<dbReference type="Gene3D" id="1.10.8.430">
    <property type="entry name" value="Helical domain of apoptotic protease-activating factors"/>
    <property type="match status" value="1"/>
</dbReference>
<evidence type="ECO:0000313" key="12">
    <source>
        <dbReference type="EnsemblPlants" id="TraesCS6D02G012700.1"/>
    </source>
</evidence>
<dbReference type="Gramene" id="TraesWEE_scaffold_053736_01G000100.1">
    <property type="protein sequence ID" value="TraesWEE_scaffold_053736_01G000100.1"/>
    <property type="gene ID" value="TraesWEE_scaffold_053736_01G000100"/>
</dbReference>
<evidence type="ECO:0000256" key="5">
    <source>
        <dbReference type="ARBA" id="ARBA00022821"/>
    </source>
</evidence>
<evidence type="ECO:0000256" key="2">
    <source>
        <dbReference type="ARBA" id="ARBA00022614"/>
    </source>
</evidence>
<dbReference type="InterPro" id="IPR002182">
    <property type="entry name" value="NB-ARC"/>
</dbReference>
<name>A0A3B6QB65_WHEAT</name>
<dbReference type="Proteomes" id="UP000019116">
    <property type="component" value="Chromosome 6D"/>
</dbReference>
<dbReference type="EnsemblPlants" id="TraesCS6D02G012700.1">
    <property type="protein sequence ID" value="TraesCS6D02G012700.1"/>
    <property type="gene ID" value="TraesCS6D02G012700"/>
</dbReference>
<evidence type="ECO:0000256" key="3">
    <source>
        <dbReference type="ARBA" id="ARBA00022737"/>
    </source>
</evidence>
<feature type="domain" description="Disease resistance R13L4/SHOC-2-like LRR" evidence="11">
    <location>
        <begin position="543"/>
        <end position="890"/>
    </location>
</feature>
<dbReference type="Gramene" id="TraesCLE_scaffold_048626_01G000100.1">
    <property type="protein sequence ID" value="TraesCLE_scaffold_048626_01G000100.1"/>
    <property type="gene ID" value="TraesCLE_scaffold_048626_01G000100"/>
</dbReference>
<dbReference type="GO" id="GO:0043531">
    <property type="term" value="F:ADP binding"/>
    <property type="evidence" value="ECO:0007669"/>
    <property type="project" value="InterPro"/>
</dbReference>
<dbReference type="Gene3D" id="3.80.10.10">
    <property type="entry name" value="Ribonuclease Inhibitor"/>
    <property type="match status" value="1"/>
</dbReference>
<evidence type="ECO:0000256" key="6">
    <source>
        <dbReference type="ARBA" id="ARBA00023054"/>
    </source>
</evidence>
<keyword evidence="6 7" id="KW-0175">Coiled coil</keyword>
<dbReference type="Pfam" id="PF00931">
    <property type="entry name" value="NB-ARC"/>
    <property type="match status" value="1"/>
</dbReference>
<evidence type="ECO:0008006" key="14">
    <source>
        <dbReference type="Google" id="ProtNLM"/>
    </source>
</evidence>
<feature type="coiled-coil region" evidence="7">
    <location>
        <begin position="115"/>
        <end position="142"/>
    </location>
</feature>
<dbReference type="GO" id="GO:0009626">
    <property type="term" value="P:plant-type hypersensitive response"/>
    <property type="evidence" value="ECO:0007669"/>
    <property type="project" value="UniProtKB-ARBA"/>
</dbReference>
<proteinExistence type="inferred from homology"/>
<dbReference type="GO" id="GO:0002758">
    <property type="term" value="P:innate immune response-activating signaling pathway"/>
    <property type="evidence" value="ECO:0007669"/>
    <property type="project" value="UniProtKB-ARBA"/>
</dbReference>
<evidence type="ECO:0000259" key="9">
    <source>
        <dbReference type="Pfam" id="PF18052"/>
    </source>
</evidence>
<dbReference type="PANTHER" id="PTHR23155:SF1116">
    <property type="entry name" value="OS12G0273300 PROTEIN"/>
    <property type="match status" value="1"/>
</dbReference>
<dbReference type="InterPro" id="IPR036388">
    <property type="entry name" value="WH-like_DNA-bd_sf"/>
</dbReference>
<organism evidence="12">
    <name type="scientific">Triticum aestivum</name>
    <name type="common">Wheat</name>
    <dbReference type="NCBI Taxonomy" id="4565"/>
    <lineage>
        <taxon>Eukaryota</taxon>
        <taxon>Viridiplantae</taxon>
        <taxon>Streptophyta</taxon>
        <taxon>Embryophyta</taxon>
        <taxon>Tracheophyta</taxon>
        <taxon>Spermatophyta</taxon>
        <taxon>Magnoliopsida</taxon>
        <taxon>Liliopsida</taxon>
        <taxon>Poales</taxon>
        <taxon>Poaceae</taxon>
        <taxon>BOP clade</taxon>
        <taxon>Pooideae</taxon>
        <taxon>Triticodae</taxon>
        <taxon>Triticeae</taxon>
        <taxon>Triticinae</taxon>
        <taxon>Triticum</taxon>
    </lineage>
</organism>
<dbReference type="Pfam" id="PF23598">
    <property type="entry name" value="LRR_14"/>
    <property type="match status" value="1"/>
</dbReference>
<dbReference type="PRINTS" id="PR00364">
    <property type="entry name" value="DISEASERSIST"/>
</dbReference>
<dbReference type="CDD" id="cd14798">
    <property type="entry name" value="RX-CC_like"/>
    <property type="match status" value="1"/>
</dbReference>
<dbReference type="Pfam" id="PF18052">
    <property type="entry name" value="Rx_N"/>
    <property type="match status" value="1"/>
</dbReference>
<dbReference type="OrthoDB" id="693948at2759"/>
<keyword evidence="2" id="KW-0433">Leucine-rich repeat</keyword>
<dbReference type="SUPFAM" id="SSF52047">
    <property type="entry name" value="RNI-like"/>
    <property type="match status" value="1"/>
</dbReference>
<evidence type="ECO:0000313" key="13">
    <source>
        <dbReference type="Proteomes" id="UP000019116"/>
    </source>
</evidence>
<feature type="domain" description="Disease resistance N-terminal" evidence="9">
    <location>
        <begin position="7"/>
        <end position="92"/>
    </location>
</feature>
<evidence type="ECO:0000256" key="4">
    <source>
        <dbReference type="ARBA" id="ARBA00022741"/>
    </source>
</evidence>
<dbReference type="FunFam" id="1.10.10.10:FF:000322">
    <property type="entry name" value="Probable disease resistance protein At1g63360"/>
    <property type="match status" value="1"/>
</dbReference>
<reference evidence="12" key="2">
    <citation type="submission" date="2018-10" db="UniProtKB">
        <authorList>
            <consortium name="EnsemblPlants"/>
        </authorList>
    </citation>
    <scope>IDENTIFICATION</scope>
</reference>
<feature type="domain" description="NB-ARC" evidence="8">
    <location>
        <begin position="170"/>
        <end position="338"/>
    </location>
</feature>
<dbReference type="GO" id="GO:0042742">
    <property type="term" value="P:defense response to bacterium"/>
    <property type="evidence" value="ECO:0007669"/>
    <property type="project" value="UniProtKB-ARBA"/>
</dbReference>
<keyword evidence="3" id="KW-0677">Repeat</keyword>
<dbReference type="InterPro" id="IPR055414">
    <property type="entry name" value="LRR_R13L4/SHOC2-like"/>
</dbReference>
<dbReference type="STRING" id="4565.A0A3B6QB65"/>
<dbReference type="Gene3D" id="3.40.50.300">
    <property type="entry name" value="P-loop containing nucleotide triphosphate hydrolases"/>
    <property type="match status" value="1"/>
</dbReference>
<dbReference type="SMR" id="A0A3B6QB65"/>
<keyword evidence="5" id="KW-0611">Plant defense</keyword>